<keyword evidence="2" id="KW-1185">Reference proteome</keyword>
<protein>
    <submittedName>
        <fullName evidence="1">Uncharacterized protein</fullName>
    </submittedName>
</protein>
<evidence type="ECO:0000313" key="1">
    <source>
        <dbReference type="EMBL" id="CAI9592674.1"/>
    </source>
</evidence>
<proteinExistence type="predicted"/>
<dbReference type="Proteomes" id="UP001162483">
    <property type="component" value="Unassembled WGS sequence"/>
</dbReference>
<sequence length="96" mass="10952">MVINISFVSKGGRGLRCELVITMYDKLGRNILCSVFCPSEHLENTLHSFFTMKKGSGQHWELEELKKNSNANTQKCDLPRLAFQTLIKSTAKRKFS</sequence>
<organism evidence="1 2">
    <name type="scientific">Staurois parvus</name>
    <dbReference type="NCBI Taxonomy" id="386267"/>
    <lineage>
        <taxon>Eukaryota</taxon>
        <taxon>Metazoa</taxon>
        <taxon>Chordata</taxon>
        <taxon>Craniata</taxon>
        <taxon>Vertebrata</taxon>
        <taxon>Euteleostomi</taxon>
        <taxon>Amphibia</taxon>
        <taxon>Batrachia</taxon>
        <taxon>Anura</taxon>
        <taxon>Neobatrachia</taxon>
        <taxon>Ranoidea</taxon>
        <taxon>Ranidae</taxon>
        <taxon>Staurois</taxon>
    </lineage>
</organism>
<comment type="caution">
    <text evidence="1">The sequence shown here is derived from an EMBL/GenBank/DDBJ whole genome shotgun (WGS) entry which is preliminary data.</text>
</comment>
<feature type="non-terminal residue" evidence="1">
    <location>
        <position position="96"/>
    </location>
</feature>
<accession>A0ABN9F6L1</accession>
<name>A0ABN9F6L1_9NEOB</name>
<dbReference type="EMBL" id="CATNWA010016441">
    <property type="protein sequence ID" value="CAI9592674.1"/>
    <property type="molecule type" value="Genomic_DNA"/>
</dbReference>
<evidence type="ECO:0000313" key="2">
    <source>
        <dbReference type="Proteomes" id="UP001162483"/>
    </source>
</evidence>
<reference evidence="1" key="1">
    <citation type="submission" date="2023-05" db="EMBL/GenBank/DDBJ databases">
        <authorList>
            <person name="Stuckert A."/>
        </authorList>
    </citation>
    <scope>NUCLEOTIDE SEQUENCE</scope>
</reference>
<gene>
    <name evidence="1" type="ORF">SPARVUS_LOCUS11404839</name>
</gene>